<name>A0AAN6X6A7_9PEZI</name>
<feature type="compositionally biased region" description="Acidic residues" evidence="1">
    <location>
        <begin position="186"/>
        <end position="195"/>
    </location>
</feature>
<dbReference type="GO" id="GO:1990644">
    <property type="term" value="F:microtubule site clamp"/>
    <property type="evidence" value="ECO:0007669"/>
    <property type="project" value="TreeGrafter"/>
</dbReference>
<keyword evidence="4" id="KW-1185">Reference proteome</keyword>
<dbReference type="InterPro" id="IPR040349">
    <property type="entry name" value="Csm1/Pcs1"/>
</dbReference>
<dbReference type="InterPro" id="IPR038608">
    <property type="entry name" value="Csm1/Pcs1_C_sf"/>
</dbReference>
<feature type="compositionally biased region" description="Low complexity" evidence="1">
    <location>
        <begin position="217"/>
        <end position="233"/>
    </location>
</feature>
<dbReference type="Proteomes" id="UP001302126">
    <property type="component" value="Unassembled WGS sequence"/>
</dbReference>
<proteinExistence type="predicted"/>
<gene>
    <name evidence="3" type="ORF">QBC35DRAFT_457940</name>
</gene>
<dbReference type="CDD" id="cd23787">
    <property type="entry name" value="RWD_CSM1"/>
    <property type="match status" value="1"/>
</dbReference>
<sequence>MLKTTKIRTQLLGLVDSDSEDGLSAAVVISATNIRKTATTTKPNTTAKRIAATATATMPPRKKAAANKVTKPAAKTTRRAEAANNEKLTAAVEQTLAENAQTAKPAPKGRGGRKRGAAAATPEEEEETQEVIEDSIVVDSPAVSPPSPPPAAEKKTARGRPPARGGGGRKAATASKTPSPVQEEITAVEEEETTEIPETQPAHLEPGTPLPPPARSVPPLSVSPKKRSSVSSSAEEATLRRRLGDLTKQNQAWETKYRDLRDLTIPQAEKKFDAFKKSSEEKSKVAENLISTLKAELAAQRESTRSFASLQQQLETSQSQTASLEQKVKELTSQLAESKTEIKALNMKLTAARNAEAAANSAAARQHVPGSAMKGSSSGASRLGMAAAGGAASEATLAAQKKEDLYGDLTGLIVRSVKRENDEDMFDCIQTGRNGTLHFKLTMYNNDEAQCEYNPLLDENRDRALIEVLPEFLVDEIAFPRTQASKFYQRIMKALNDI</sequence>
<evidence type="ECO:0000259" key="2">
    <source>
        <dbReference type="Pfam" id="PF12539"/>
    </source>
</evidence>
<dbReference type="AlphaFoldDB" id="A0AAN6X6A7"/>
<evidence type="ECO:0000313" key="3">
    <source>
        <dbReference type="EMBL" id="KAK4193670.1"/>
    </source>
</evidence>
<dbReference type="Gene3D" id="3.90.1150.80">
    <property type="match status" value="1"/>
</dbReference>
<comment type="caution">
    <text evidence="3">The sequence shown here is derived from an EMBL/GenBank/DDBJ whole genome shotgun (WGS) entry which is preliminary data.</text>
</comment>
<accession>A0AAN6X6A7</accession>
<feature type="region of interest" description="Disordered" evidence="1">
    <location>
        <begin position="53"/>
        <end position="85"/>
    </location>
</feature>
<feature type="domain" description="Monopolin complex subunit Csm1/Pcs1 C-terminal" evidence="2">
    <location>
        <begin position="401"/>
        <end position="481"/>
    </location>
</feature>
<feature type="region of interest" description="Disordered" evidence="1">
    <location>
        <begin position="97"/>
        <end position="259"/>
    </location>
</feature>
<dbReference type="EMBL" id="MU864350">
    <property type="protein sequence ID" value="KAK4193670.1"/>
    <property type="molecule type" value="Genomic_DNA"/>
</dbReference>
<dbReference type="GO" id="GO:0051315">
    <property type="term" value="P:attachment of mitotic spindle microtubules to kinetochore"/>
    <property type="evidence" value="ECO:0007669"/>
    <property type="project" value="TreeGrafter"/>
</dbReference>
<dbReference type="PANTHER" id="PTHR28006">
    <property type="entry name" value="MONOPOLIN COMPLEX SUBUNIT CSM1"/>
    <property type="match status" value="1"/>
</dbReference>
<dbReference type="InterPro" id="IPR020981">
    <property type="entry name" value="Csm1/Pcs1_C"/>
</dbReference>
<protein>
    <submittedName>
        <fullName evidence="3">Chromosome segregation protein Csm1/Pcs1-domain-containing protein</fullName>
    </submittedName>
</protein>
<dbReference type="PANTHER" id="PTHR28006:SF1">
    <property type="entry name" value="MONOPOLIN COMPLEX SUBUNIT CSM1"/>
    <property type="match status" value="1"/>
</dbReference>
<dbReference type="GO" id="GO:0072686">
    <property type="term" value="C:mitotic spindle"/>
    <property type="evidence" value="ECO:0007669"/>
    <property type="project" value="TreeGrafter"/>
</dbReference>
<feature type="compositionally biased region" description="Acidic residues" evidence="1">
    <location>
        <begin position="122"/>
        <end position="133"/>
    </location>
</feature>
<dbReference type="Pfam" id="PF12539">
    <property type="entry name" value="Csm1"/>
    <property type="match status" value="1"/>
</dbReference>
<organism evidence="3 4">
    <name type="scientific">Podospora australis</name>
    <dbReference type="NCBI Taxonomy" id="1536484"/>
    <lineage>
        <taxon>Eukaryota</taxon>
        <taxon>Fungi</taxon>
        <taxon>Dikarya</taxon>
        <taxon>Ascomycota</taxon>
        <taxon>Pezizomycotina</taxon>
        <taxon>Sordariomycetes</taxon>
        <taxon>Sordariomycetidae</taxon>
        <taxon>Sordariales</taxon>
        <taxon>Podosporaceae</taxon>
        <taxon>Podospora</taxon>
    </lineage>
</organism>
<dbReference type="FunFam" id="3.90.1150.80:FF:000001">
    <property type="entry name" value="Chromosome segregation protein (Pcs1)"/>
    <property type="match status" value="1"/>
</dbReference>
<evidence type="ECO:0000256" key="1">
    <source>
        <dbReference type="SAM" id="MobiDB-lite"/>
    </source>
</evidence>
<dbReference type="GO" id="GO:0034506">
    <property type="term" value="C:chromosome, centromeric core domain"/>
    <property type="evidence" value="ECO:0007669"/>
    <property type="project" value="TreeGrafter"/>
</dbReference>
<reference evidence="3" key="1">
    <citation type="journal article" date="2023" name="Mol. Phylogenet. Evol.">
        <title>Genome-scale phylogeny and comparative genomics of the fungal order Sordariales.</title>
        <authorList>
            <person name="Hensen N."/>
            <person name="Bonometti L."/>
            <person name="Westerberg I."/>
            <person name="Brannstrom I.O."/>
            <person name="Guillou S."/>
            <person name="Cros-Aarteil S."/>
            <person name="Calhoun S."/>
            <person name="Haridas S."/>
            <person name="Kuo A."/>
            <person name="Mondo S."/>
            <person name="Pangilinan J."/>
            <person name="Riley R."/>
            <person name="LaButti K."/>
            <person name="Andreopoulos B."/>
            <person name="Lipzen A."/>
            <person name="Chen C."/>
            <person name="Yan M."/>
            <person name="Daum C."/>
            <person name="Ng V."/>
            <person name="Clum A."/>
            <person name="Steindorff A."/>
            <person name="Ohm R.A."/>
            <person name="Martin F."/>
            <person name="Silar P."/>
            <person name="Natvig D.O."/>
            <person name="Lalanne C."/>
            <person name="Gautier V."/>
            <person name="Ament-Velasquez S.L."/>
            <person name="Kruys A."/>
            <person name="Hutchinson M.I."/>
            <person name="Powell A.J."/>
            <person name="Barry K."/>
            <person name="Miller A.N."/>
            <person name="Grigoriev I.V."/>
            <person name="Debuchy R."/>
            <person name="Gladieux P."/>
            <person name="Hiltunen Thoren M."/>
            <person name="Johannesson H."/>
        </authorList>
    </citation>
    <scope>NUCLEOTIDE SEQUENCE</scope>
    <source>
        <strain evidence="3">PSN309</strain>
    </source>
</reference>
<dbReference type="GO" id="GO:0005730">
    <property type="term" value="C:nucleolus"/>
    <property type="evidence" value="ECO:0007669"/>
    <property type="project" value="TreeGrafter"/>
</dbReference>
<dbReference type="GO" id="GO:0033551">
    <property type="term" value="C:monopolin complex"/>
    <property type="evidence" value="ECO:0007669"/>
    <property type="project" value="InterPro"/>
</dbReference>
<evidence type="ECO:0000313" key="4">
    <source>
        <dbReference type="Proteomes" id="UP001302126"/>
    </source>
</evidence>
<dbReference type="GO" id="GO:0045144">
    <property type="term" value="P:meiotic sister chromatid segregation"/>
    <property type="evidence" value="ECO:0007669"/>
    <property type="project" value="TreeGrafter"/>
</dbReference>
<reference evidence="3" key="2">
    <citation type="submission" date="2023-05" db="EMBL/GenBank/DDBJ databases">
        <authorList>
            <consortium name="Lawrence Berkeley National Laboratory"/>
            <person name="Steindorff A."/>
            <person name="Hensen N."/>
            <person name="Bonometti L."/>
            <person name="Westerberg I."/>
            <person name="Brannstrom I.O."/>
            <person name="Guillou S."/>
            <person name="Cros-Aarteil S."/>
            <person name="Calhoun S."/>
            <person name="Haridas S."/>
            <person name="Kuo A."/>
            <person name="Mondo S."/>
            <person name="Pangilinan J."/>
            <person name="Riley R."/>
            <person name="Labutti K."/>
            <person name="Andreopoulos B."/>
            <person name="Lipzen A."/>
            <person name="Chen C."/>
            <person name="Yanf M."/>
            <person name="Daum C."/>
            <person name="Ng V."/>
            <person name="Clum A."/>
            <person name="Ohm R."/>
            <person name="Martin F."/>
            <person name="Silar P."/>
            <person name="Natvig D."/>
            <person name="Lalanne C."/>
            <person name="Gautier V."/>
            <person name="Ament-Velasquez S.L."/>
            <person name="Kruys A."/>
            <person name="Hutchinson M.I."/>
            <person name="Powell A.J."/>
            <person name="Barry K."/>
            <person name="Miller A.N."/>
            <person name="Grigoriev I.V."/>
            <person name="Debuchy R."/>
            <person name="Gladieux P."/>
            <person name="Thoren M.H."/>
            <person name="Johannesson H."/>
        </authorList>
    </citation>
    <scope>NUCLEOTIDE SEQUENCE</scope>
    <source>
        <strain evidence="3">PSN309</strain>
    </source>
</reference>